<dbReference type="PROSITE" id="PS51318">
    <property type="entry name" value="TAT"/>
    <property type="match status" value="1"/>
</dbReference>
<dbReference type="Pfam" id="PF07586">
    <property type="entry name" value="HXXSHH"/>
    <property type="match status" value="1"/>
</dbReference>
<dbReference type="KEGG" id="lcre:Pla8534_38370"/>
<sequence precursor="true">MINRRQWLTRLAAGGALISPFAQALAAQAAAAVDPPAAKRFLFVLFENGLREYEVQPHGVPLATDQLRIRSLEALKLPPFVIDPFTPFKDRMTILQGLRGSHLNPNHGAGYGALSGLPQAPADKRRVRAESIDAALARVSPGLFPAVVLGINGGDNDTSTAYGISAWDKGKPIPIQCRPELAYESLFGSTGAGPNDFLARKNLLDFVSDDLKHLQAGLGSAGRQQLEFHVDALESLSKRWGELGDLKDEGALARFAPQPFDTPPRLMPDVIAAQFDIAAAALSAGLTNVATISSGLGGLAPNYKGFSNMGQHGAGHGNPDPELGVRGHEIVRRVHRFMAERTAALMKRLDSIPEGDGSMLDNTLVVFMSDSAERQHSHGSQWPVVLMGDLGGKLKTGQLVSYPMEAREVESYGETLEAGTGQPTNPTLNRLYCTLLHAAGAPRDNFNLPVAGLDSDGPLEELLV</sequence>
<evidence type="ECO:0000313" key="3">
    <source>
        <dbReference type="Proteomes" id="UP000317648"/>
    </source>
</evidence>
<feature type="signal peptide" evidence="1">
    <location>
        <begin position="1"/>
        <end position="26"/>
    </location>
</feature>
<dbReference type="InterPro" id="IPR011447">
    <property type="entry name" value="DUF1552"/>
</dbReference>
<dbReference type="InterPro" id="IPR006311">
    <property type="entry name" value="TAT_signal"/>
</dbReference>
<dbReference type="Proteomes" id="UP000317648">
    <property type="component" value="Chromosome"/>
</dbReference>
<name>A0A518DW06_9BACT</name>
<reference evidence="2 3" key="1">
    <citation type="submission" date="2019-02" db="EMBL/GenBank/DDBJ databases">
        <title>Deep-cultivation of Planctomycetes and their phenomic and genomic characterization uncovers novel biology.</title>
        <authorList>
            <person name="Wiegand S."/>
            <person name="Jogler M."/>
            <person name="Boedeker C."/>
            <person name="Pinto D."/>
            <person name="Vollmers J."/>
            <person name="Rivas-Marin E."/>
            <person name="Kohn T."/>
            <person name="Peeters S.H."/>
            <person name="Heuer A."/>
            <person name="Rast P."/>
            <person name="Oberbeckmann S."/>
            <person name="Bunk B."/>
            <person name="Jeske O."/>
            <person name="Meyerdierks A."/>
            <person name="Storesund J.E."/>
            <person name="Kallscheuer N."/>
            <person name="Luecker S."/>
            <person name="Lage O.M."/>
            <person name="Pohl T."/>
            <person name="Merkel B.J."/>
            <person name="Hornburger P."/>
            <person name="Mueller R.-W."/>
            <person name="Bruemmer F."/>
            <person name="Labrenz M."/>
            <person name="Spormann A.M."/>
            <person name="Op den Camp H."/>
            <person name="Overmann J."/>
            <person name="Amann R."/>
            <person name="Jetten M.S.M."/>
            <person name="Mascher T."/>
            <person name="Medema M.H."/>
            <person name="Devos D.P."/>
            <person name="Kaster A.-K."/>
            <person name="Ovreas L."/>
            <person name="Rohde M."/>
            <person name="Galperin M.Y."/>
            <person name="Jogler C."/>
        </authorList>
    </citation>
    <scope>NUCLEOTIDE SEQUENCE [LARGE SCALE GENOMIC DNA]</scope>
    <source>
        <strain evidence="2 3">Pla85_3_4</strain>
    </source>
</reference>
<keyword evidence="3" id="KW-1185">Reference proteome</keyword>
<dbReference type="EMBL" id="CP036433">
    <property type="protein sequence ID" value="QDU96018.1"/>
    <property type="molecule type" value="Genomic_DNA"/>
</dbReference>
<dbReference type="RefSeq" id="WP_145054695.1">
    <property type="nucleotide sequence ID" value="NZ_CP036433.1"/>
</dbReference>
<dbReference type="OrthoDB" id="5695065at2"/>
<feature type="chain" id="PRO_5022180584" description="DUF1552 domain-containing protein" evidence="1">
    <location>
        <begin position="27"/>
        <end position="464"/>
    </location>
</feature>
<keyword evidence="1" id="KW-0732">Signal</keyword>
<protein>
    <recommendedName>
        <fullName evidence="4">DUF1552 domain-containing protein</fullName>
    </recommendedName>
</protein>
<accession>A0A518DW06</accession>
<evidence type="ECO:0000256" key="1">
    <source>
        <dbReference type="SAM" id="SignalP"/>
    </source>
</evidence>
<dbReference type="AlphaFoldDB" id="A0A518DW06"/>
<evidence type="ECO:0000313" key="2">
    <source>
        <dbReference type="EMBL" id="QDU96018.1"/>
    </source>
</evidence>
<organism evidence="2 3">
    <name type="scientific">Lignipirellula cremea</name>
    <dbReference type="NCBI Taxonomy" id="2528010"/>
    <lineage>
        <taxon>Bacteria</taxon>
        <taxon>Pseudomonadati</taxon>
        <taxon>Planctomycetota</taxon>
        <taxon>Planctomycetia</taxon>
        <taxon>Pirellulales</taxon>
        <taxon>Pirellulaceae</taxon>
        <taxon>Lignipirellula</taxon>
    </lineage>
</organism>
<gene>
    <name evidence="2" type="ORF">Pla8534_38370</name>
</gene>
<evidence type="ECO:0008006" key="4">
    <source>
        <dbReference type="Google" id="ProtNLM"/>
    </source>
</evidence>
<proteinExistence type="predicted"/>